<dbReference type="EC" id="5.4.99.-" evidence="5"/>
<dbReference type="Gene3D" id="3.30.70.580">
    <property type="entry name" value="Pseudouridine synthase I, catalytic domain, N-terminal subdomain"/>
    <property type="match status" value="1"/>
</dbReference>
<comment type="caution">
    <text evidence="8">The sequence shown here is derived from an EMBL/GenBank/DDBJ whole genome shotgun (WGS) entry which is preliminary data.</text>
</comment>
<dbReference type="InterPro" id="IPR042092">
    <property type="entry name" value="PsdUridine_s_RsuA/RluB/E/F_cat"/>
</dbReference>
<dbReference type="FunFam" id="3.10.290.10:FF:000003">
    <property type="entry name" value="Pseudouridine synthase"/>
    <property type="match status" value="1"/>
</dbReference>
<dbReference type="SUPFAM" id="SSF55120">
    <property type="entry name" value="Pseudouridine synthase"/>
    <property type="match status" value="1"/>
</dbReference>
<feature type="domain" description="RNA-binding S4" evidence="7">
    <location>
        <begin position="5"/>
        <end position="63"/>
    </location>
</feature>
<keyword evidence="3 5" id="KW-0413">Isomerase</keyword>
<evidence type="ECO:0000256" key="2">
    <source>
        <dbReference type="ARBA" id="ARBA00022884"/>
    </source>
</evidence>
<evidence type="ECO:0000313" key="9">
    <source>
        <dbReference type="Proteomes" id="UP000823915"/>
    </source>
</evidence>
<dbReference type="GO" id="GO:0005829">
    <property type="term" value="C:cytosol"/>
    <property type="evidence" value="ECO:0007669"/>
    <property type="project" value="UniProtKB-ARBA"/>
</dbReference>
<dbReference type="PROSITE" id="PS50889">
    <property type="entry name" value="S4"/>
    <property type="match status" value="1"/>
</dbReference>
<evidence type="ECO:0000256" key="1">
    <source>
        <dbReference type="ARBA" id="ARBA00008348"/>
    </source>
</evidence>
<dbReference type="Gene3D" id="3.10.290.10">
    <property type="entry name" value="RNA-binding S4 domain"/>
    <property type="match status" value="1"/>
</dbReference>
<dbReference type="SMART" id="SM00363">
    <property type="entry name" value="S4"/>
    <property type="match status" value="1"/>
</dbReference>
<name>A0A9D1YB55_9FIRM</name>
<evidence type="ECO:0000256" key="4">
    <source>
        <dbReference type="PROSITE-ProRule" id="PRU00182"/>
    </source>
</evidence>
<sequence>MAEKERVQKVLAAWGVASRRKAEELIAQGRVTVNGRPVKLGDGMVPGKDLLAVDGEPVAQVREKVYLALHKPRGFVTTLRDERDRKCVAQLVEDVPVRVYPVGRLDKDSEGLLLMTNDGEFANKVAHPKSHVAKTYRVTVRPQVNEEQLTRMSTGVVIDGRKTAPAKVRVLQQEQGRVVLEIVLYEGRNREIRKMCEALGLEVARLKRVAIGPVRLGMLQQGKHRELTKEEIRGLLAEAGKGKGGEQRDTDPSHGGQRKRAGTAGPGRRGRR</sequence>
<comment type="similarity">
    <text evidence="1 5">Belongs to the pseudouridine synthase RsuA family.</text>
</comment>
<evidence type="ECO:0000256" key="3">
    <source>
        <dbReference type="ARBA" id="ARBA00023235"/>
    </source>
</evidence>
<dbReference type="InterPro" id="IPR018496">
    <property type="entry name" value="PsdUridine_synth_RsuA/RluB_CS"/>
</dbReference>
<evidence type="ECO:0000313" key="8">
    <source>
        <dbReference type="EMBL" id="HIY25680.1"/>
    </source>
</evidence>
<dbReference type="InterPro" id="IPR036986">
    <property type="entry name" value="S4_RNA-bd_sf"/>
</dbReference>
<dbReference type="InterPro" id="IPR006145">
    <property type="entry name" value="PsdUridine_synth_RsuA/RluA"/>
</dbReference>
<dbReference type="EMBL" id="DXDU01000010">
    <property type="protein sequence ID" value="HIY25680.1"/>
    <property type="molecule type" value="Genomic_DNA"/>
</dbReference>
<gene>
    <name evidence="8" type="ORF">H9838_00720</name>
</gene>
<keyword evidence="2 4" id="KW-0694">RNA-binding</keyword>
<dbReference type="Pfam" id="PF01479">
    <property type="entry name" value="S4"/>
    <property type="match status" value="1"/>
</dbReference>
<dbReference type="Gene3D" id="3.30.70.1560">
    <property type="entry name" value="Alpha-L RNA-binding motif"/>
    <property type="match status" value="1"/>
</dbReference>
<dbReference type="InterPro" id="IPR020103">
    <property type="entry name" value="PsdUridine_synth_cat_dom_sf"/>
</dbReference>
<dbReference type="FunFam" id="3.30.70.1560:FF:000001">
    <property type="entry name" value="Pseudouridine synthase"/>
    <property type="match status" value="1"/>
</dbReference>
<evidence type="ECO:0000256" key="5">
    <source>
        <dbReference type="RuleBase" id="RU003887"/>
    </source>
</evidence>
<dbReference type="PANTHER" id="PTHR47683">
    <property type="entry name" value="PSEUDOURIDINE SYNTHASE FAMILY PROTEIN-RELATED"/>
    <property type="match status" value="1"/>
</dbReference>
<dbReference type="PROSITE" id="PS01149">
    <property type="entry name" value="PSI_RSU"/>
    <property type="match status" value="1"/>
</dbReference>
<feature type="compositionally biased region" description="Basic and acidic residues" evidence="6">
    <location>
        <begin position="240"/>
        <end position="252"/>
    </location>
</feature>
<reference evidence="8" key="2">
    <citation type="submission" date="2021-04" db="EMBL/GenBank/DDBJ databases">
        <authorList>
            <person name="Gilroy R."/>
        </authorList>
    </citation>
    <scope>NUCLEOTIDE SEQUENCE</scope>
    <source>
        <strain evidence="8">1282</strain>
    </source>
</reference>
<protein>
    <recommendedName>
        <fullName evidence="5">Pseudouridine synthase</fullName>
        <ecNumber evidence="5">5.4.99.-</ecNumber>
    </recommendedName>
</protein>
<proteinExistence type="inferred from homology"/>
<evidence type="ECO:0000259" key="7">
    <source>
        <dbReference type="SMART" id="SM00363"/>
    </source>
</evidence>
<dbReference type="GO" id="GO:0003723">
    <property type="term" value="F:RNA binding"/>
    <property type="evidence" value="ECO:0007669"/>
    <property type="project" value="UniProtKB-KW"/>
</dbReference>
<dbReference type="CDD" id="cd00165">
    <property type="entry name" value="S4"/>
    <property type="match status" value="1"/>
</dbReference>
<reference evidence="8" key="1">
    <citation type="journal article" date="2021" name="PeerJ">
        <title>Extensive microbial diversity within the chicken gut microbiome revealed by metagenomics and culture.</title>
        <authorList>
            <person name="Gilroy R."/>
            <person name="Ravi A."/>
            <person name="Getino M."/>
            <person name="Pursley I."/>
            <person name="Horton D.L."/>
            <person name="Alikhan N.F."/>
            <person name="Baker D."/>
            <person name="Gharbi K."/>
            <person name="Hall N."/>
            <person name="Watson M."/>
            <person name="Adriaenssens E.M."/>
            <person name="Foster-Nyarko E."/>
            <person name="Jarju S."/>
            <person name="Secka A."/>
            <person name="Antonio M."/>
            <person name="Oren A."/>
            <person name="Chaudhuri R.R."/>
            <person name="La Ragione R."/>
            <person name="Hildebrand F."/>
            <person name="Pallen M.J."/>
        </authorList>
    </citation>
    <scope>NUCLEOTIDE SEQUENCE</scope>
    <source>
        <strain evidence="8">1282</strain>
    </source>
</reference>
<accession>A0A9D1YB55</accession>
<dbReference type="GO" id="GO:0000455">
    <property type="term" value="P:enzyme-directed rRNA pseudouridine synthesis"/>
    <property type="evidence" value="ECO:0007669"/>
    <property type="project" value="UniProtKB-ARBA"/>
</dbReference>
<dbReference type="SUPFAM" id="SSF55174">
    <property type="entry name" value="Alpha-L RNA-binding motif"/>
    <property type="match status" value="1"/>
</dbReference>
<dbReference type="PANTHER" id="PTHR47683:SF2">
    <property type="entry name" value="RNA-BINDING S4 DOMAIN-CONTAINING PROTEIN"/>
    <property type="match status" value="1"/>
</dbReference>
<organism evidence="8 9">
    <name type="scientific">Candidatus Acutalibacter pullistercoris</name>
    <dbReference type="NCBI Taxonomy" id="2838418"/>
    <lineage>
        <taxon>Bacteria</taxon>
        <taxon>Bacillati</taxon>
        <taxon>Bacillota</taxon>
        <taxon>Clostridia</taxon>
        <taxon>Eubacteriales</taxon>
        <taxon>Acutalibacteraceae</taxon>
        <taxon>Acutalibacter</taxon>
    </lineage>
</organism>
<feature type="region of interest" description="Disordered" evidence="6">
    <location>
        <begin position="234"/>
        <end position="272"/>
    </location>
</feature>
<dbReference type="AlphaFoldDB" id="A0A9D1YB55"/>
<dbReference type="NCBIfam" id="TIGR00093">
    <property type="entry name" value="pseudouridine synthase"/>
    <property type="match status" value="1"/>
</dbReference>
<dbReference type="Pfam" id="PF00849">
    <property type="entry name" value="PseudoU_synth_2"/>
    <property type="match status" value="1"/>
</dbReference>
<dbReference type="GO" id="GO:0120159">
    <property type="term" value="F:rRNA pseudouridine synthase activity"/>
    <property type="evidence" value="ECO:0007669"/>
    <property type="project" value="UniProtKB-ARBA"/>
</dbReference>
<dbReference type="InterPro" id="IPR050343">
    <property type="entry name" value="RsuA_PseudoU_synthase"/>
</dbReference>
<dbReference type="Proteomes" id="UP000823915">
    <property type="component" value="Unassembled WGS sequence"/>
</dbReference>
<dbReference type="CDD" id="cd02870">
    <property type="entry name" value="PseudoU_synth_RsuA_like"/>
    <property type="match status" value="1"/>
</dbReference>
<evidence type="ECO:0000256" key="6">
    <source>
        <dbReference type="SAM" id="MobiDB-lite"/>
    </source>
</evidence>
<dbReference type="InterPro" id="IPR020094">
    <property type="entry name" value="TruA/RsuA/RluB/E/F_N"/>
</dbReference>
<dbReference type="InterPro" id="IPR002942">
    <property type="entry name" value="S4_RNA-bd"/>
</dbReference>
<dbReference type="InterPro" id="IPR000748">
    <property type="entry name" value="PsdUridine_synth_RsuA/RluB/E/F"/>
</dbReference>